<dbReference type="Proteomes" id="UP000460412">
    <property type="component" value="Unassembled WGS sequence"/>
</dbReference>
<dbReference type="Pfam" id="PF13271">
    <property type="entry name" value="DUF4062"/>
    <property type="match status" value="1"/>
</dbReference>
<protein>
    <submittedName>
        <fullName evidence="2">DUF4062 domain-containing protein</fullName>
    </submittedName>
</protein>
<keyword evidence="3" id="KW-1185">Reference proteome</keyword>
<accession>A0A7X3SJE5</accession>
<evidence type="ECO:0000259" key="1">
    <source>
        <dbReference type="Pfam" id="PF13271"/>
    </source>
</evidence>
<name>A0A7X3SJE5_9FIRM</name>
<gene>
    <name evidence="2" type="ORF">GN277_12805</name>
</gene>
<dbReference type="InterPro" id="IPR025139">
    <property type="entry name" value="DUF4062"/>
</dbReference>
<organism evidence="2 3">
    <name type="scientific">Sporofaciens musculi</name>
    <dbReference type="NCBI Taxonomy" id="2681861"/>
    <lineage>
        <taxon>Bacteria</taxon>
        <taxon>Bacillati</taxon>
        <taxon>Bacillota</taxon>
        <taxon>Clostridia</taxon>
        <taxon>Lachnospirales</taxon>
        <taxon>Lachnospiraceae</taxon>
        <taxon>Sporofaciens</taxon>
    </lineage>
</organism>
<feature type="domain" description="DUF4062" evidence="1">
    <location>
        <begin position="7"/>
        <end position="89"/>
    </location>
</feature>
<sequence>MMNKKLQVFVSSTYTDLIEERQAAVQAVLEAGHIPAGMELFKAGNLSQLETIKKWINDSDVYMLILGGRYGSIESISGKSYTQLEYEYALSQNIPVFSVILTDSFLLHKTSLLGKMVYEQENPHLYDEFKNHVMSKIIKFVDDEKDIKISIFATIQEFINDYQLDGWIRGDYDYEDLKTQFSNLQARYNSLSKTCNKQRSIINKINALVNMV</sequence>
<dbReference type="EMBL" id="WUQX01000001">
    <property type="protein sequence ID" value="MXP76241.1"/>
    <property type="molecule type" value="Genomic_DNA"/>
</dbReference>
<evidence type="ECO:0000313" key="2">
    <source>
        <dbReference type="EMBL" id="MXP76241.1"/>
    </source>
</evidence>
<reference evidence="2 3" key="1">
    <citation type="submission" date="2019-12" db="EMBL/GenBank/DDBJ databases">
        <title>Sporaefaciens musculi gen. nov., sp. nov., a novel bacterium isolated from the caecum of an obese mouse.</title>
        <authorList>
            <person name="Rasmussen T.S."/>
            <person name="Streidl T."/>
            <person name="Hitch T.C.A."/>
            <person name="Wortmann E."/>
            <person name="Deptula P."/>
            <person name="Hansen M."/>
            <person name="Nielsen D.S."/>
            <person name="Clavel T."/>
            <person name="Vogensen F.K."/>
        </authorList>
    </citation>
    <scope>NUCLEOTIDE SEQUENCE [LARGE SCALE GENOMIC DNA]</scope>
    <source>
        <strain evidence="2 3">WCA-9-b2</strain>
    </source>
</reference>
<dbReference type="AlphaFoldDB" id="A0A7X3SJE5"/>
<evidence type="ECO:0000313" key="3">
    <source>
        <dbReference type="Proteomes" id="UP000460412"/>
    </source>
</evidence>
<comment type="caution">
    <text evidence="2">The sequence shown here is derived from an EMBL/GenBank/DDBJ whole genome shotgun (WGS) entry which is preliminary data.</text>
</comment>
<proteinExistence type="predicted"/>